<dbReference type="FunFam" id="3.40.50.300:FF:001498">
    <property type="entry name" value="ATP-dependent DNA helicase"/>
    <property type="match status" value="1"/>
</dbReference>
<dbReference type="SUPFAM" id="SSF52540">
    <property type="entry name" value="P-loop containing nucleoside triphosphate hydrolases"/>
    <property type="match status" value="2"/>
</dbReference>
<reference evidence="2 3" key="1">
    <citation type="submission" date="2018-03" db="EMBL/GenBank/DDBJ databases">
        <title>Genomic Encyclopedia of Type Strains, Phase III (KMG-III): the genomes of soil and plant-associated and newly described type strains.</title>
        <authorList>
            <person name="Whitman W."/>
        </authorList>
    </citation>
    <scope>NUCLEOTIDE SEQUENCE [LARGE SCALE GENOMIC DNA]</scope>
    <source>
        <strain evidence="2 3">CGMCC 1.9313</strain>
    </source>
</reference>
<dbReference type="InterPro" id="IPR002121">
    <property type="entry name" value="HRDC_dom"/>
</dbReference>
<dbReference type="InterPro" id="IPR029491">
    <property type="entry name" value="Helicase_HTH"/>
</dbReference>
<comment type="caution">
    <text evidence="2">The sequence shown here is derived from an EMBL/GenBank/DDBJ whole genome shotgun (WGS) entry which is preliminary data.</text>
</comment>
<feature type="domain" description="HRDC" evidence="1">
    <location>
        <begin position="628"/>
        <end position="708"/>
    </location>
</feature>
<dbReference type="PROSITE" id="PS50967">
    <property type="entry name" value="HRDC"/>
    <property type="match status" value="1"/>
</dbReference>
<evidence type="ECO:0000313" key="3">
    <source>
        <dbReference type="Proteomes" id="UP000238034"/>
    </source>
</evidence>
<dbReference type="GO" id="GO:0003676">
    <property type="term" value="F:nucleic acid binding"/>
    <property type="evidence" value="ECO:0007669"/>
    <property type="project" value="InterPro"/>
</dbReference>
<dbReference type="SMART" id="SM00382">
    <property type="entry name" value="AAA"/>
    <property type="match status" value="1"/>
</dbReference>
<dbReference type="RefSeq" id="WP_106294601.1">
    <property type="nucleotide sequence ID" value="NZ_PVTH01000010.1"/>
</dbReference>
<organism evidence="2 3">
    <name type="scientific">Arcticibacter pallidicorallinus</name>
    <dbReference type="NCBI Taxonomy" id="1259464"/>
    <lineage>
        <taxon>Bacteria</taxon>
        <taxon>Pseudomonadati</taxon>
        <taxon>Bacteroidota</taxon>
        <taxon>Sphingobacteriia</taxon>
        <taxon>Sphingobacteriales</taxon>
        <taxon>Sphingobacteriaceae</taxon>
        <taxon>Arcticibacter</taxon>
    </lineage>
</organism>
<dbReference type="Pfam" id="PF14493">
    <property type="entry name" value="HTH_40"/>
    <property type="match status" value="1"/>
</dbReference>
<dbReference type="Pfam" id="PF05970">
    <property type="entry name" value="PIF1"/>
    <property type="match status" value="1"/>
</dbReference>
<accession>A0A2T0TW15</accession>
<keyword evidence="3" id="KW-1185">Reference proteome</keyword>
<dbReference type="InterPro" id="IPR027417">
    <property type="entry name" value="P-loop_NTPase"/>
</dbReference>
<dbReference type="OrthoDB" id="9763659at2"/>
<evidence type="ECO:0000313" key="2">
    <source>
        <dbReference type="EMBL" id="PRY49857.1"/>
    </source>
</evidence>
<dbReference type="InterPro" id="IPR010997">
    <property type="entry name" value="HRDC-like_sf"/>
</dbReference>
<dbReference type="InterPro" id="IPR003593">
    <property type="entry name" value="AAA+_ATPase"/>
</dbReference>
<dbReference type="InterPro" id="IPR051055">
    <property type="entry name" value="PIF1_helicase"/>
</dbReference>
<dbReference type="AlphaFoldDB" id="A0A2T0TW15"/>
<dbReference type="InterPro" id="IPR010285">
    <property type="entry name" value="DNA_helicase_pif1-like_DEAD"/>
</dbReference>
<dbReference type="CDD" id="cd18809">
    <property type="entry name" value="SF1_C_RecD"/>
    <property type="match status" value="1"/>
</dbReference>
<dbReference type="Gene3D" id="3.40.50.300">
    <property type="entry name" value="P-loop containing nucleotide triphosphate hydrolases"/>
    <property type="match status" value="2"/>
</dbReference>
<gene>
    <name evidence="2" type="ORF">B0I27_11031</name>
</gene>
<proteinExistence type="predicted"/>
<dbReference type="GO" id="GO:0000166">
    <property type="term" value="F:nucleotide binding"/>
    <property type="evidence" value="ECO:0007669"/>
    <property type="project" value="InterPro"/>
</dbReference>
<dbReference type="GO" id="GO:0003678">
    <property type="term" value="F:DNA helicase activity"/>
    <property type="evidence" value="ECO:0007669"/>
    <property type="project" value="InterPro"/>
</dbReference>
<dbReference type="PANTHER" id="PTHR47642">
    <property type="entry name" value="ATP-DEPENDENT DNA HELICASE"/>
    <property type="match status" value="1"/>
</dbReference>
<dbReference type="GO" id="GO:0000723">
    <property type="term" value="P:telomere maintenance"/>
    <property type="evidence" value="ECO:0007669"/>
    <property type="project" value="InterPro"/>
</dbReference>
<dbReference type="EMBL" id="PVTH01000010">
    <property type="protein sequence ID" value="PRY49857.1"/>
    <property type="molecule type" value="Genomic_DNA"/>
</dbReference>
<sequence>MESNVQLQLASDYVRFTDKNIFLTGKAGTGKTTFLHRLKKDSVKRMAVVAPTGVAAINAGGVTIHSFFQLPFGPFIPGDGDNPQKRNTSFNANRFHKEKINLIRSLDLLVIDEISMVRADTLDGIDEVLRRYKNHSKPFGGIQLLMIGDLHQLSPVVKQEDWQILKDYYPNLYFFNSKALQKTSPVSIELKHIYRQSDTHFISLLNSIRDNRIDASVLDKLNERYIPDFNPSDEEGYITLTTHNSSAQDINIRKLLQIEQKTQKFAAAIDREFPEFAYPTEVDLELKTGAQVMFVKNDTSRDKLFYNGKIGKIVRMTAELIYVKCPGDLAEIPVQKAEWQNIKYTLNAATKEVEESVIGTFTQFPLKLAWAITIHKSQGLTFERAIIDANAAFAHGQVYVALSRCKSFEGMVLSSAISYGSVKTDGAIAAYTRDASNNEPGQEQLNRSKIAFQQSLLFDLFDFREIKQAFFQLQRIVQENDRVLVPSLADDVLAMGQALEKDIYKVAESFERQLRTLLQEDKLPEDYQQLQDRVKKACVYFVDKVRSVLQEELKKFDLETDNKALKKSLTDVFGRLQKATHIKVMVFNYGVGGFDTIGYLKTKANADIDYEAALKVVPATRKTPAATGTLHAELYSSLWKWRNELAADKHVPVYIVLPQKSLIELVERLPSTLQELESIKGIGKTKVKAFGKTILELIARYCDKKGIDRNPMEMKLKEPKLKPDTKEVSLGMLRAGKSVSQIASERGLTVNTIEGHLIHFIGNGRVEINEVVGEGKIKLISDYISENNPESMNDVKMALGEKVSFTEIKAVMIHLEYTHVAG</sequence>
<evidence type="ECO:0000259" key="1">
    <source>
        <dbReference type="PROSITE" id="PS50967"/>
    </source>
</evidence>
<dbReference type="SUPFAM" id="SSF47819">
    <property type="entry name" value="HRDC-like"/>
    <property type="match status" value="1"/>
</dbReference>
<dbReference type="Gene3D" id="1.10.150.80">
    <property type="entry name" value="HRDC domain"/>
    <property type="match status" value="1"/>
</dbReference>
<protein>
    <submittedName>
        <fullName evidence="2">HRDC domain-containing protein</fullName>
    </submittedName>
</protein>
<dbReference type="SMART" id="SM00341">
    <property type="entry name" value="HRDC"/>
    <property type="match status" value="1"/>
</dbReference>
<dbReference type="GO" id="GO:0006281">
    <property type="term" value="P:DNA repair"/>
    <property type="evidence" value="ECO:0007669"/>
    <property type="project" value="InterPro"/>
</dbReference>
<name>A0A2T0TW15_9SPHI</name>
<dbReference type="Pfam" id="PF00570">
    <property type="entry name" value="HRDC"/>
    <property type="match status" value="1"/>
</dbReference>
<dbReference type="InterPro" id="IPR044876">
    <property type="entry name" value="HRDC_dom_sf"/>
</dbReference>
<dbReference type="Proteomes" id="UP000238034">
    <property type="component" value="Unassembled WGS sequence"/>
</dbReference>
<dbReference type="PANTHER" id="PTHR47642:SF5">
    <property type="entry name" value="ATP-DEPENDENT DNA HELICASE"/>
    <property type="match status" value="1"/>
</dbReference>